<evidence type="ECO:0000313" key="8">
    <source>
        <dbReference type="EMBL" id="AKV75305.1"/>
    </source>
</evidence>
<evidence type="ECO:0000313" key="17">
    <source>
        <dbReference type="Proteomes" id="UP000062475"/>
    </source>
</evidence>
<dbReference type="Proteomes" id="UP000056255">
    <property type="component" value="Chromosome"/>
</dbReference>
<evidence type="ECO:0000313" key="18">
    <source>
        <dbReference type="Proteomes" id="UP000068832"/>
    </source>
</evidence>
<dbReference type="Proteomes" id="UP000068832">
    <property type="component" value="Chromosome"/>
</dbReference>
<evidence type="ECO:0000313" key="16">
    <source>
        <dbReference type="Proteomes" id="UP000062398"/>
    </source>
</evidence>
<dbReference type="EMBL" id="CP012172">
    <property type="protein sequence ID" value="AKV75305.1"/>
    <property type="molecule type" value="Genomic_DNA"/>
</dbReference>
<feature type="domain" description="CAAX prenyl protease 2/Lysostaphin resistance protein A-like" evidence="6">
    <location>
        <begin position="88"/>
        <end position="167"/>
    </location>
</feature>
<evidence type="ECO:0000313" key="10">
    <source>
        <dbReference type="EMBL" id="AKV79792.1"/>
    </source>
</evidence>
<dbReference type="EMBL" id="CP008822">
    <property type="protein sequence ID" value="AIM27099.1"/>
    <property type="molecule type" value="Genomic_DNA"/>
</dbReference>
<feature type="transmembrane region" description="Helical" evidence="5">
    <location>
        <begin position="63"/>
        <end position="81"/>
    </location>
</feature>
<dbReference type="Proteomes" id="UP000062475">
    <property type="component" value="Chromosome"/>
</dbReference>
<reference evidence="7 13" key="1">
    <citation type="journal article" date="2014" name="J. Bacteriol.">
        <title>Role of an Archaeal PitA Transporter in the Copper and Arsenic Resistance of Metallosphaera sedula, an Extreme Thermoacidophile.</title>
        <authorList>
            <person name="McCarthy S."/>
            <person name="Ai C."/>
            <person name="Wheaton G."/>
            <person name="Tevatia R."/>
            <person name="Eckrich V."/>
            <person name="Kelly R."/>
            <person name="Blum P."/>
        </authorList>
    </citation>
    <scope>NUCLEOTIDE SEQUENCE [LARGE SCALE GENOMIC DNA]</scope>
    <source>
        <strain evidence="7 13">CuR1</strain>
    </source>
</reference>
<dbReference type="InterPro" id="IPR035906">
    <property type="entry name" value="MetI-like_sf"/>
</dbReference>
<evidence type="ECO:0000313" key="15">
    <source>
        <dbReference type="Proteomes" id="UP000061362"/>
    </source>
</evidence>
<dbReference type="EMBL" id="CP012174">
    <property type="protein sequence ID" value="AKV79792.1"/>
    <property type="molecule type" value="Genomic_DNA"/>
</dbReference>
<evidence type="ECO:0000256" key="5">
    <source>
        <dbReference type="SAM" id="Phobius"/>
    </source>
</evidence>
<organism evidence="7 13">
    <name type="scientific">Metallosphaera sedula</name>
    <dbReference type="NCBI Taxonomy" id="43687"/>
    <lineage>
        <taxon>Archaea</taxon>
        <taxon>Thermoproteota</taxon>
        <taxon>Thermoprotei</taxon>
        <taxon>Sulfolobales</taxon>
        <taxon>Sulfolobaceae</taxon>
        <taxon>Metallosphaera</taxon>
    </lineage>
</organism>
<keyword evidence="4 5" id="KW-0472">Membrane</keyword>
<dbReference type="Proteomes" id="UP000029084">
    <property type="component" value="Chromosome"/>
</dbReference>
<dbReference type="InterPro" id="IPR003675">
    <property type="entry name" value="Rce1/LyrA-like_dom"/>
</dbReference>
<reference evidence="12 14" key="3">
    <citation type="submission" date="2015-07" db="EMBL/GenBank/DDBJ databases">
        <title>Physiological, transcriptional responses and genome re-sequencing of acid resistant extremely thermoacidophilic Metallosphaera sedula SARC-M1.</title>
        <authorList>
            <person name="Ai C."/>
            <person name="McCarthy S."/>
            <person name="Eckrich V."/>
            <person name="Rudrappa D."/>
            <person name="Qiu G."/>
            <person name="Blum P."/>
        </authorList>
    </citation>
    <scope>NUCLEOTIDE SEQUENCE [LARGE SCALE GENOMIC DNA]</scope>
    <source>
        <strain evidence="12 14">SARC-M1</strain>
    </source>
</reference>
<evidence type="ECO:0000256" key="1">
    <source>
        <dbReference type="ARBA" id="ARBA00004141"/>
    </source>
</evidence>
<dbReference type="Proteomes" id="UP000062398">
    <property type="component" value="Chromosome"/>
</dbReference>
<protein>
    <submittedName>
        <fullName evidence="7">Abortive infection protein</fullName>
    </submittedName>
</protein>
<evidence type="ECO:0000259" key="6">
    <source>
        <dbReference type="Pfam" id="PF02517"/>
    </source>
</evidence>
<comment type="subcellular location">
    <subcellularLocation>
        <location evidence="1">Membrane</location>
        <topology evidence="1">Multi-pass membrane protein</topology>
    </subcellularLocation>
</comment>
<gene>
    <name evidence="7" type="ORF">HA72_0941</name>
    <name evidence="8" type="ORF">MsedA_0956</name>
    <name evidence="9" type="ORF">MsedB_0957</name>
    <name evidence="10" type="ORF">MsedC_0956</name>
    <name evidence="11" type="ORF">MsedD_0957</name>
    <name evidence="12" type="ORF">MsedE_0957</name>
</gene>
<evidence type="ECO:0000313" key="13">
    <source>
        <dbReference type="Proteomes" id="UP000029084"/>
    </source>
</evidence>
<proteinExistence type="predicted"/>
<keyword evidence="3 5" id="KW-1133">Transmembrane helix</keyword>
<evidence type="ECO:0000256" key="2">
    <source>
        <dbReference type="ARBA" id="ARBA00022692"/>
    </source>
</evidence>
<dbReference type="EMBL" id="CP012176">
    <property type="protein sequence ID" value="AKV82987.1"/>
    <property type="molecule type" value="Genomic_DNA"/>
</dbReference>
<sequence length="172" mass="19149">MRVSSIFAGLVLPLAVIPWELLAYSFSRSLYAGAIVVVIGEMVGLYVARLITRRKANLRINKGMTLSIPVILLMIAFPPPLPIGFRYPLLVTPAVIGGICEELIYRDYILETGKYDNYIQAFLWSLNHALDGPVFVAYTFILGIFLGIISKRFGVFPCIIAHVSSNVLRLFL</sequence>
<accession>A0A088E3W6</accession>
<dbReference type="OMA" id="PWELLAY"/>
<name>A0A088E3W6_9CREN</name>
<dbReference type="Pfam" id="PF02517">
    <property type="entry name" value="Rce1-like"/>
    <property type="match status" value="1"/>
</dbReference>
<evidence type="ECO:0000313" key="7">
    <source>
        <dbReference type="EMBL" id="AIM27099.1"/>
    </source>
</evidence>
<dbReference type="GO" id="GO:0004175">
    <property type="term" value="F:endopeptidase activity"/>
    <property type="evidence" value="ECO:0007669"/>
    <property type="project" value="UniProtKB-ARBA"/>
</dbReference>
<dbReference type="EMBL" id="CP012175">
    <property type="protein sequence ID" value="AKV82037.1"/>
    <property type="molecule type" value="Genomic_DNA"/>
</dbReference>
<evidence type="ECO:0000313" key="11">
    <source>
        <dbReference type="EMBL" id="AKV82037.1"/>
    </source>
</evidence>
<evidence type="ECO:0000313" key="14">
    <source>
        <dbReference type="Proteomes" id="UP000056255"/>
    </source>
</evidence>
<keyword evidence="2 5" id="KW-0812">Transmembrane</keyword>
<evidence type="ECO:0000313" key="9">
    <source>
        <dbReference type="EMBL" id="AKV77548.1"/>
    </source>
</evidence>
<dbReference type="Proteomes" id="UP000061362">
    <property type="component" value="Chromosome"/>
</dbReference>
<dbReference type="GO" id="GO:0080120">
    <property type="term" value="P:CAAX-box protein maturation"/>
    <property type="evidence" value="ECO:0007669"/>
    <property type="project" value="UniProtKB-ARBA"/>
</dbReference>
<dbReference type="AlphaFoldDB" id="A0A088E3W6"/>
<reference evidence="15 16" key="2">
    <citation type="journal article" date="2015" name="Genome Announc.">
        <title>Complete Genome Sequences of Evolved Arsenate-Resistant Metallosphaera sedula Strains.</title>
        <authorList>
            <person name="Ai C."/>
            <person name="McCarthy S."/>
            <person name="Schackwitz W."/>
            <person name="Martin J."/>
            <person name="Lipzen A."/>
            <person name="Blum P."/>
        </authorList>
    </citation>
    <scope>NUCLEOTIDE SEQUENCE [LARGE SCALE GENOMIC DNA]</scope>
    <source>
        <strain evidence="10 16">ARS120-1</strain>
        <strain evidence="11 15">ARS120-2</strain>
        <strain evidence="8 18">ARS50-1</strain>
        <strain evidence="9 17">ARS50-2</strain>
    </source>
</reference>
<feature type="transmembrane region" description="Helical" evidence="5">
    <location>
        <begin position="132"/>
        <end position="149"/>
    </location>
</feature>
<feature type="transmembrane region" description="Helical" evidence="5">
    <location>
        <begin position="33"/>
        <end position="51"/>
    </location>
</feature>
<dbReference type="OrthoDB" id="43927at2157"/>
<dbReference type="SUPFAM" id="SSF161098">
    <property type="entry name" value="MetI-like"/>
    <property type="match status" value="1"/>
</dbReference>
<dbReference type="GO" id="GO:0016020">
    <property type="term" value="C:membrane"/>
    <property type="evidence" value="ECO:0007669"/>
    <property type="project" value="UniProtKB-SubCell"/>
</dbReference>
<evidence type="ECO:0000313" key="12">
    <source>
        <dbReference type="EMBL" id="AKV82987.1"/>
    </source>
</evidence>
<dbReference type="PATRIC" id="fig|43687.5.peg.969"/>
<dbReference type="EMBL" id="CP012173">
    <property type="protein sequence ID" value="AKV77548.1"/>
    <property type="molecule type" value="Genomic_DNA"/>
</dbReference>
<evidence type="ECO:0000256" key="4">
    <source>
        <dbReference type="ARBA" id="ARBA00023136"/>
    </source>
</evidence>
<evidence type="ECO:0000256" key="3">
    <source>
        <dbReference type="ARBA" id="ARBA00022989"/>
    </source>
</evidence>